<evidence type="ECO:0000313" key="1">
    <source>
        <dbReference type="EMBL" id="MEQ2554525.1"/>
    </source>
</evidence>
<keyword evidence="2" id="KW-1185">Reference proteome</keyword>
<dbReference type="EMBL" id="JBBMFS010000004">
    <property type="protein sequence ID" value="MEQ2554525.1"/>
    <property type="molecule type" value="Genomic_DNA"/>
</dbReference>
<dbReference type="Proteomes" id="UP001546774">
    <property type="component" value="Unassembled WGS sequence"/>
</dbReference>
<name>A0ABV1H493_9FIRM</name>
<protein>
    <submittedName>
        <fullName evidence="1">Uncharacterized protein</fullName>
    </submittedName>
</protein>
<accession>A0ABV1H493</accession>
<sequence>MSRTKLRILFLEFEYEVLCRLQAESEAVMGLINKEKVLRGVGKAVDAANNAADKVHDYAKEKELDKKAEEAVHKTENFIRENEIDKKVINAGKTLENGVISVGEKLEETFNKLF</sequence>
<proteinExistence type="predicted"/>
<evidence type="ECO:0000313" key="2">
    <source>
        <dbReference type="Proteomes" id="UP001546774"/>
    </source>
</evidence>
<reference evidence="1" key="1">
    <citation type="submission" date="2024-03" db="EMBL/GenBank/DDBJ databases">
        <title>Human intestinal bacterial collection.</title>
        <authorList>
            <person name="Pauvert C."/>
            <person name="Hitch T.C.A."/>
            <person name="Clavel T."/>
        </authorList>
    </citation>
    <scope>NUCLEOTIDE SEQUENCE [LARGE SCALE GENOMIC DNA]</scope>
    <source>
        <strain evidence="1">CLA-AA-H89B</strain>
    </source>
</reference>
<gene>
    <name evidence="1" type="ORF">WMO37_05750</name>
</gene>
<comment type="caution">
    <text evidence="1">The sequence shown here is derived from an EMBL/GenBank/DDBJ whole genome shotgun (WGS) entry which is preliminary data.</text>
</comment>
<organism evidence="1 2">
    <name type="scientific">Lachnospira intestinalis</name>
    <dbReference type="NCBI Taxonomy" id="3133158"/>
    <lineage>
        <taxon>Bacteria</taxon>
        <taxon>Bacillati</taxon>
        <taxon>Bacillota</taxon>
        <taxon>Clostridia</taxon>
        <taxon>Lachnospirales</taxon>
        <taxon>Lachnospiraceae</taxon>
        <taxon>Lachnospira</taxon>
    </lineage>
</organism>